<protein>
    <submittedName>
        <fullName evidence="2">Tetratricopeptide repeat protein</fullName>
    </submittedName>
</protein>
<dbReference type="KEGG" id="tsph:KIH39_24465"/>
<dbReference type="Pfam" id="PF13432">
    <property type="entry name" value="TPR_16"/>
    <property type="match status" value="1"/>
</dbReference>
<keyword evidence="1" id="KW-0732">Signal</keyword>
<feature type="signal peptide" evidence="1">
    <location>
        <begin position="1"/>
        <end position="21"/>
    </location>
</feature>
<dbReference type="SMART" id="SM00028">
    <property type="entry name" value="TPR"/>
    <property type="match status" value="4"/>
</dbReference>
<evidence type="ECO:0000313" key="3">
    <source>
        <dbReference type="Proteomes" id="UP000676194"/>
    </source>
</evidence>
<sequence>MLRHTSLLGLSLVLSAWSVRADDPYPPASNKPANEAAAYQPPYYPFAPAAASIQFDKRMVLTGLLPAVYVENLCKVKYRVTTKSADCQKYIDQSLGYLYSYVWMEAARSFETALSYDPECAFGYLGLARAFDKWGKNSEANKALEKAKQLLPKAGHREQLLITSKLQEKGMLPGVGPDERKKKAAATLDELLTLYSDDEEGWFARAQINGGTEGAVYYKTLLLHNPVHPGAAHELVHFFENFKRPALGWPYAVAYMESTPKIAHAYHMQAHLAMRIGKWDRTCDWSVRALELEREYHRIQNVNPRDDFQFSHHLETCMTSLLHEGRYAEAHSIRTEAEKYGWSYLQNFLALAIAERDWEEALKLIQKNRKGDKSQLAYQMAMLYLEQGQLDKAKAELEVLQNLQKQRKSDKSAEVRFNTAEGWLLCQTGSGEAGLKLLQRAVDKTKDDYNHHAWGRGSSLMEIWGVAALQAGDIPAAEEAFQEALAHDAGSARAALGLYAMCNRLDRKEEAERYLKVAQRCWQRADSVVFEKTKDSMLSLSAKLPKRSVTVSADTSVNR</sequence>
<dbReference type="PANTHER" id="PTHR45588:SF1">
    <property type="entry name" value="WW DOMAIN-CONTAINING PROTEIN"/>
    <property type="match status" value="1"/>
</dbReference>
<dbReference type="Gene3D" id="1.25.40.10">
    <property type="entry name" value="Tetratricopeptide repeat domain"/>
    <property type="match status" value="2"/>
</dbReference>
<dbReference type="EMBL" id="CP074694">
    <property type="protein sequence ID" value="QVL31953.1"/>
    <property type="molecule type" value="Genomic_DNA"/>
</dbReference>
<evidence type="ECO:0000313" key="2">
    <source>
        <dbReference type="EMBL" id="QVL31953.1"/>
    </source>
</evidence>
<gene>
    <name evidence="2" type="ORF">KIH39_24465</name>
</gene>
<keyword evidence="3" id="KW-1185">Reference proteome</keyword>
<feature type="chain" id="PRO_5034196518" evidence="1">
    <location>
        <begin position="22"/>
        <end position="559"/>
    </location>
</feature>
<proteinExistence type="predicted"/>
<dbReference type="InterPro" id="IPR019734">
    <property type="entry name" value="TPR_rpt"/>
</dbReference>
<evidence type="ECO:0000256" key="1">
    <source>
        <dbReference type="SAM" id="SignalP"/>
    </source>
</evidence>
<dbReference type="SUPFAM" id="SSF81901">
    <property type="entry name" value="HCP-like"/>
    <property type="match status" value="1"/>
</dbReference>
<dbReference type="RefSeq" id="WP_213496452.1">
    <property type="nucleotide sequence ID" value="NZ_CP074694.1"/>
</dbReference>
<dbReference type="InterPro" id="IPR011990">
    <property type="entry name" value="TPR-like_helical_dom_sf"/>
</dbReference>
<name>A0A8E6B7G2_9BACT</name>
<accession>A0A8E6B7G2</accession>
<dbReference type="PANTHER" id="PTHR45588">
    <property type="entry name" value="TPR DOMAIN-CONTAINING PROTEIN"/>
    <property type="match status" value="1"/>
</dbReference>
<dbReference type="SUPFAM" id="SSF48452">
    <property type="entry name" value="TPR-like"/>
    <property type="match status" value="1"/>
</dbReference>
<reference evidence="2" key="1">
    <citation type="submission" date="2021-05" db="EMBL/GenBank/DDBJ databases">
        <title>Complete genome sequence of the cellulolytic planctomycete Telmatocola sphagniphila SP2T and characterization of the first cellulase from planctomycetes.</title>
        <authorList>
            <person name="Rakitin A.L."/>
            <person name="Beletsky A.V."/>
            <person name="Naumoff D.G."/>
            <person name="Kulichevskaya I.S."/>
            <person name="Mardanov A.V."/>
            <person name="Ravin N.V."/>
            <person name="Dedysh S.N."/>
        </authorList>
    </citation>
    <scope>NUCLEOTIDE SEQUENCE</scope>
    <source>
        <strain evidence="2">SP2T</strain>
    </source>
</reference>
<dbReference type="Proteomes" id="UP000676194">
    <property type="component" value="Chromosome"/>
</dbReference>
<dbReference type="AlphaFoldDB" id="A0A8E6B7G2"/>
<organism evidence="2 3">
    <name type="scientific">Telmatocola sphagniphila</name>
    <dbReference type="NCBI Taxonomy" id="1123043"/>
    <lineage>
        <taxon>Bacteria</taxon>
        <taxon>Pseudomonadati</taxon>
        <taxon>Planctomycetota</taxon>
        <taxon>Planctomycetia</taxon>
        <taxon>Gemmatales</taxon>
        <taxon>Gemmataceae</taxon>
    </lineage>
</organism>